<reference evidence="1 2" key="1">
    <citation type="submission" date="2012-05" db="EMBL/GenBank/DDBJ databases">
        <title>Recombination and specialization in a pathogen metapopulation.</title>
        <authorList>
            <person name="Gardiner A."/>
            <person name="Kemen E."/>
            <person name="Schultz-Larsen T."/>
            <person name="MacLean D."/>
            <person name="Van Oosterhout C."/>
            <person name="Jones J.D.G."/>
        </authorList>
    </citation>
    <scope>NUCLEOTIDE SEQUENCE [LARGE SCALE GENOMIC DNA]</scope>
    <source>
        <strain evidence="1 2">Ac Nc2</strain>
    </source>
</reference>
<proteinExistence type="predicted"/>
<comment type="caution">
    <text evidence="1">The sequence shown here is derived from an EMBL/GenBank/DDBJ whole genome shotgun (WGS) entry which is preliminary data.</text>
</comment>
<evidence type="ECO:0000313" key="2">
    <source>
        <dbReference type="Proteomes" id="UP000053237"/>
    </source>
</evidence>
<gene>
    <name evidence="1" type="ORF">BN9_015770</name>
</gene>
<dbReference type="InParanoid" id="A0A024G1S4"/>
<keyword evidence="2" id="KW-1185">Reference proteome</keyword>
<sequence>MLVGNHAALNLFCIACEKLLLSLRYHIHHVSQSPHSIIGYPPILHESASHKKRKRLQPKPITLPSCRSFHKLHLNLT</sequence>
<evidence type="ECO:0000313" key="1">
    <source>
        <dbReference type="EMBL" id="CCI40793.1"/>
    </source>
</evidence>
<name>A0A024G1S4_9STRA</name>
<accession>A0A024G1S4</accession>
<dbReference type="Proteomes" id="UP000053237">
    <property type="component" value="Unassembled WGS sequence"/>
</dbReference>
<dbReference type="EMBL" id="CAIX01000011">
    <property type="protein sequence ID" value="CCI40793.1"/>
    <property type="molecule type" value="Genomic_DNA"/>
</dbReference>
<organism evidence="1 2">
    <name type="scientific">Albugo candida</name>
    <dbReference type="NCBI Taxonomy" id="65357"/>
    <lineage>
        <taxon>Eukaryota</taxon>
        <taxon>Sar</taxon>
        <taxon>Stramenopiles</taxon>
        <taxon>Oomycota</taxon>
        <taxon>Peronosporomycetes</taxon>
        <taxon>Albuginales</taxon>
        <taxon>Albuginaceae</taxon>
        <taxon>Albugo</taxon>
    </lineage>
</organism>
<dbReference type="AlphaFoldDB" id="A0A024G1S4"/>
<protein>
    <submittedName>
        <fullName evidence="1">Uncharacterized protein</fullName>
    </submittedName>
</protein>